<evidence type="ECO:0000256" key="1">
    <source>
        <dbReference type="ARBA" id="ARBA00003293"/>
    </source>
</evidence>
<dbReference type="GO" id="GO:0016787">
    <property type="term" value="F:hydrolase activity"/>
    <property type="evidence" value="ECO:0007669"/>
    <property type="project" value="UniProtKB-KW"/>
</dbReference>
<protein>
    <submittedName>
        <fullName evidence="9">Replication endonuclease</fullName>
    </submittedName>
</protein>
<feature type="region of interest" description="Disordered" evidence="7">
    <location>
        <begin position="790"/>
        <end position="809"/>
    </location>
</feature>
<comment type="function">
    <text evidence="1">Possible endonuclease which induces a single-strand cut and initiates DNA replication.</text>
</comment>
<dbReference type="GO" id="GO:0004519">
    <property type="term" value="F:endonuclease activity"/>
    <property type="evidence" value="ECO:0007669"/>
    <property type="project" value="UniProtKB-KW"/>
</dbReference>
<proteinExistence type="inferred from homology"/>
<sequence length="907" mass="103739">MEQLTPIDYAYVNGDKWEYIGTGEPMPIFTYNKNTNEYLAGIYKERQLSDPAEMQAYVSQHVRSKALEAHIKNAVEQAKKEWKEECDGWVKSPETIEARLQKEPYFIRAWYERRLSWLKRSRAQKHSDAFLTKTVKQALLRLTETRKHHTVRPYKLLSAYYQNLYPHLPGMDKPRIKTLANEIAARVAEMLDAEIERLGGMDNVSEKDVIDVYRMLAAEVFSLRVNVPGWQALKPKKDRCGRDKLPPVDPAFSEIARMVSADWWERQLWRLRCDWREDLFRASNQVHRKAHPYISQDGMKEFTEQRQRNSEFFRNHELEDEDGKRASLQAMVLGSVSNPALRRNELMVRMQGVEFVAQERGDVGVFYTITCPSRYHATNHKGRMNDKWDHTRPPEAQRYLSKLWANIGSKLGRKGLRVYGFRVAEPHHDSTPHWHLLLFMRPEERKEITRIIHTYATKMDKEELVPDARARFNVKRMDPRKGSATAYIAKYISKNIDGYALDGEIDDETGKPLKDTAKFATAWASRYRIRQYQPIGQPPVTVWRELRKLNNQLVSILMQNNQYDPKKPLLADKAMDNILAAADVGCWASFVDLMGGVLIPRENYVVGIRYEDKDEPNAYGEIVERIYGIYSRIVGEASTVCTRSKKWKIVPKKSGSTEAEEQGTDTTDKGSLVFLGGFAAPRSSVNNSPLAEILNKNGRGINRTVPTAQCVFTVGKESVSEGGDNSQPTKKRKKKQLSKKVLRVITEGIASVNTDLTQEQAEKLAADGSIEIGSERYFISLNGRCLDNGRRKQPLSEPKPPVCVPGSSPVTPEITRLTDQLDELLHLTGITTPPEALARQLLAGKPLILRDEHYYLENGVIRVIRTAAAYKKRQQVVAAELQKKEAKREQKAASILARVEKMRINNT</sequence>
<organism evidence="9 10">
    <name type="scientific">Morganella morganii</name>
    <name type="common">Proteus morganii</name>
    <dbReference type="NCBI Taxonomy" id="582"/>
    <lineage>
        <taxon>Bacteria</taxon>
        <taxon>Pseudomonadati</taxon>
        <taxon>Pseudomonadota</taxon>
        <taxon>Gammaproteobacteria</taxon>
        <taxon>Enterobacterales</taxon>
        <taxon>Morganellaceae</taxon>
        <taxon>Morganella</taxon>
    </lineage>
</organism>
<dbReference type="Proteomes" id="UP000244682">
    <property type="component" value="Chromosome"/>
</dbReference>
<feature type="region of interest" description="Disordered" evidence="7">
    <location>
        <begin position="717"/>
        <end position="737"/>
    </location>
</feature>
<accession>A0AAU8ZLV8</accession>
<evidence type="ECO:0000256" key="6">
    <source>
        <dbReference type="ARBA" id="ARBA00022801"/>
    </source>
</evidence>
<dbReference type="AlphaFoldDB" id="A0AAU8ZLV8"/>
<evidence type="ECO:0000313" key="10">
    <source>
        <dbReference type="Proteomes" id="UP000244682"/>
    </source>
</evidence>
<keyword evidence="6" id="KW-0378">Hydrolase</keyword>
<evidence type="ECO:0000259" key="8">
    <source>
        <dbReference type="Pfam" id="PF05840"/>
    </source>
</evidence>
<keyword evidence="5 9" id="KW-0255">Endonuclease</keyword>
<evidence type="ECO:0000256" key="7">
    <source>
        <dbReference type="SAM" id="MobiDB-lite"/>
    </source>
</evidence>
<dbReference type="EMBL" id="CP028956">
    <property type="protein sequence ID" value="AWC93132.1"/>
    <property type="molecule type" value="Genomic_DNA"/>
</dbReference>
<comment type="similarity">
    <text evidence="2">Belongs to the phage GPA family.</text>
</comment>
<gene>
    <name evidence="9" type="ORF">AM380_05510</name>
</gene>
<evidence type="ECO:0000313" key="9">
    <source>
        <dbReference type="EMBL" id="AWC93132.1"/>
    </source>
</evidence>
<evidence type="ECO:0000256" key="5">
    <source>
        <dbReference type="ARBA" id="ARBA00022759"/>
    </source>
</evidence>
<dbReference type="InterPro" id="IPR008766">
    <property type="entry name" value="Replication_gene_A-like"/>
</dbReference>
<name>A0AAU8ZLV8_MORMO</name>
<feature type="domain" description="Replication gene A protein-like" evidence="8">
    <location>
        <begin position="176"/>
        <end position="499"/>
    </location>
</feature>
<evidence type="ECO:0000256" key="2">
    <source>
        <dbReference type="ARBA" id="ARBA00009260"/>
    </source>
</evidence>
<evidence type="ECO:0000256" key="3">
    <source>
        <dbReference type="ARBA" id="ARBA00022705"/>
    </source>
</evidence>
<keyword evidence="3" id="KW-0235">DNA replication</keyword>
<keyword evidence="4" id="KW-0540">Nuclease</keyword>
<reference evidence="9 10" key="1">
    <citation type="submission" date="2018-04" db="EMBL/GenBank/DDBJ databases">
        <title>Whole genome sequencing of Morganella morganii AR_0133.</title>
        <authorList>
            <person name="Conlan S."/>
            <person name="Thomas P.J."/>
            <person name="Mullikin J."/>
            <person name="Frank K.M."/>
            <person name="Segre J.A."/>
        </authorList>
    </citation>
    <scope>NUCLEOTIDE SEQUENCE [LARGE SCALE GENOMIC DNA]</scope>
    <source>
        <strain evidence="9 10">AR_0133</strain>
    </source>
</reference>
<evidence type="ECO:0000256" key="4">
    <source>
        <dbReference type="ARBA" id="ARBA00022722"/>
    </source>
</evidence>
<dbReference type="RefSeq" id="WP_108655718.1">
    <property type="nucleotide sequence ID" value="NZ_CP028956.1"/>
</dbReference>
<dbReference type="GO" id="GO:0006260">
    <property type="term" value="P:DNA replication"/>
    <property type="evidence" value="ECO:0007669"/>
    <property type="project" value="UniProtKB-KW"/>
</dbReference>
<dbReference type="Pfam" id="PF05840">
    <property type="entry name" value="Phage_GPA"/>
    <property type="match status" value="1"/>
</dbReference>